<protein>
    <submittedName>
        <fullName evidence="1">Uncharacterized protein</fullName>
    </submittedName>
</protein>
<dbReference type="EMBL" id="FCNL01000040">
    <property type="protein sequence ID" value="CVI24550.1"/>
    <property type="molecule type" value="Genomic_DNA"/>
</dbReference>
<proteinExistence type="predicted"/>
<dbReference type="AlphaFoldDB" id="A0A822VD82"/>
<organism evidence="1 2">
    <name type="scientific">Agrobacterium tumefaciens str. B6</name>
    <dbReference type="NCBI Taxonomy" id="1183423"/>
    <lineage>
        <taxon>Bacteria</taxon>
        <taxon>Pseudomonadati</taxon>
        <taxon>Pseudomonadota</taxon>
        <taxon>Alphaproteobacteria</taxon>
        <taxon>Hyphomicrobiales</taxon>
        <taxon>Rhizobiaceae</taxon>
        <taxon>Rhizobium/Agrobacterium group</taxon>
        <taxon>Agrobacterium</taxon>
        <taxon>Agrobacterium tumefaciens complex</taxon>
    </lineage>
</organism>
<reference evidence="1 2" key="1">
    <citation type="submission" date="2016-01" db="EMBL/GenBank/DDBJ databases">
        <authorList>
            <person name="Regsiter A."/>
            <person name="william w."/>
        </authorList>
    </citation>
    <scope>NUCLEOTIDE SEQUENCE [LARGE SCALE GENOMIC DNA]</scope>
    <source>
        <strain evidence="1 2">B6</strain>
    </source>
</reference>
<evidence type="ECO:0000313" key="1">
    <source>
        <dbReference type="EMBL" id="CVI24550.1"/>
    </source>
</evidence>
<sequence>MIADIVAWIFTLFVVDPLHSEMRQNLERANAPVQIVQQSQQCLAVQVPALIEKAGNEPGWAIATVIGISTGWTPPEQLFDSEDLNCRTLRGLLGAPGTHEAEG</sequence>
<dbReference type="Proteomes" id="UP000192074">
    <property type="component" value="Unassembled WGS sequence"/>
</dbReference>
<gene>
    <name evidence="1" type="ORF">AGR4A_pAt10181</name>
</gene>
<evidence type="ECO:0000313" key="2">
    <source>
        <dbReference type="Proteomes" id="UP000192074"/>
    </source>
</evidence>
<comment type="caution">
    <text evidence="1">The sequence shown here is derived from an EMBL/GenBank/DDBJ whole genome shotgun (WGS) entry which is preliminary data.</text>
</comment>
<dbReference type="RefSeq" id="WP_060725954.1">
    <property type="nucleotide sequence ID" value="NZ_LMVK01000052.1"/>
</dbReference>
<name>A0A822VD82_AGRTU</name>
<accession>A0A822VD82</accession>